<evidence type="ECO:0000313" key="7">
    <source>
        <dbReference type="EMBL" id="MBP1917633.1"/>
    </source>
</evidence>
<gene>
    <name evidence="7" type="ORF">J2Z34_000096</name>
</gene>
<name>A0ABS4FZA4_9CLOT</name>
<sequence length="336" mass="37569">MERLAIMGVGSLGTILGAHIAQSGRKIDLIDVNREHVDALKKNGARVIGQKEMLVPVNAMTPDEMEGIYDLVFYMTKQTYNEAAFAQLKPHVGEKTIICTLQNGLPEIAVAEAFGENRTMGAPVGWGATWVEPGVSRLTTEVQDMFFTLGTVNGEITPEVYEIKEILECMCPVEISTNLMGLRWGKLLMNATFSGVSTALGCKFGDVMENDKSFRVIQVVGKECIDVSRAAGIRMEPSHGFDFDQRLDYWDEPSRLEAEKAYRFFWRPHLELVASMLQDLQKGRKCEIDAINGVVCETGRKFNVPTPMNDKVVEIVKKIENGELKYEFSNLDLFEV</sequence>
<comment type="function">
    <text evidence="4">Catalyzes the NADPH-dependent reduction of ketopantoate into pantoic acid.</text>
</comment>
<dbReference type="PANTHER" id="PTHR21708:SF26">
    <property type="entry name" value="2-DEHYDROPANTOATE 2-REDUCTASE"/>
    <property type="match status" value="1"/>
</dbReference>
<dbReference type="Gene3D" id="3.40.50.720">
    <property type="entry name" value="NAD(P)-binding Rossmann-like Domain"/>
    <property type="match status" value="1"/>
</dbReference>
<dbReference type="SUPFAM" id="SSF51735">
    <property type="entry name" value="NAD(P)-binding Rossmann-fold domains"/>
    <property type="match status" value="1"/>
</dbReference>
<comment type="similarity">
    <text evidence="1 4">Belongs to the ketopantoate reductase family.</text>
</comment>
<dbReference type="InterPro" id="IPR013332">
    <property type="entry name" value="KPR_N"/>
</dbReference>
<organism evidence="7 8">
    <name type="scientific">Youngiibacter multivorans</name>
    <dbReference type="NCBI Taxonomy" id="937251"/>
    <lineage>
        <taxon>Bacteria</taxon>
        <taxon>Bacillati</taxon>
        <taxon>Bacillota</taxon>
        <taxon>Clostridia</taxon>
        <taxon>Eubacteriales</taxon>
        <taxon>Clostridiaceae</taxon>
        <taxon>Youngiibacter</taxon>
    </lineage>
</organism>
<dbReference type="Proteomes" id="UP001519271">
    <property type="component" value="Unassembled WGS sequence"/>
</dbReference>
<dbReference type="Pfam" id="PF02558">
    <property type="entry name" value="ApbA"/>
    <property type="match status" value="1"/>
</dbReference>
<dbReference type="InterPro" id="IPR008927">
    <property type="entry name" value="6-PGluconate_DH-like_C_sf"/>
</dbReference>
<comment type="catalytic activity">
    <reaction evidence="4">
        <text>(R)-pantoate + NADP(+) = 2-dehydropantoate + NADPH + H(+)</text>
        <dbReference type="Rhea" id="RHEA:16233"/>
        <dbReference type="ChEBI" id="CHEBI:11561"/>
        <dbReference type="ChEBI" id="CHEBI:15378"/>
        <dbReference type="ChEBI" id="CHEBI:15980"/>
        <dbReference type="ChEBI" id="CHEBI:57783"/>
        <dbReference type="ChEBI" id="CHEBI:58349"/>
        <dbReference type="EC" id="1.1.1.169"/>
    </reaction>
</comment>
<dbReference type="PANTHER" id="PTHR21708">
    <property type="entry name" value="PROBABLE 2-DEHYDROPANTOATE 2-REDUCTASE"/>
    <property type="match status" value="1"/>
</dbReference>
<dbReference type="GO" id="GO:0008677">
    <property type="term" value="F:2-dehydropantoate 2-reductase activity"/>
    <property type="evidence" value="ECO:0007669"/>
    <property type="project" value="UniProtKB-EC"/>
</dbReference>
<keyword evidence="4" id="KW-0566">Pantothenate biosynthesis</keyword>
<evidence type="ECO:0000259" key="6">
    <source>
        <dbReference type="Pfam" id="PF08546"/>
    </source>
</evidence>
<evidence type="ECO:0000256" key="3">
    <source>
        <dbReference type="ARBA" id="ARBA00023002"/>
    </source>
</evidence>
<proteinExistence type="inferred from homology"/>
<evidence type="ECO:0000259" key="5">
    <source>
        <dbReference type="Pfam" id="PF02558"/>
    </source>
</evidence>
<reference evidence="7 8" key="1">
    <citation type="submission" date="2021-03" db="EMBL/GenBank/DDBJ databases">
        <title>Genomic Encyclopedia of Type Strains, Phase IV (KMG-IV): sequencing the most valuable type-strain genomes for metagenomic binning, comparative biology and taxonomic classification.</title>
        <authorList>
            <person name="Goeker M."/>
        </authorList>
    </citation>
    <scope>NUCLEOTIDE SEQUENCE [LARGE SCALE GENOMIC DNA]</scope>
    <source>
        <strain evidence="7 8">DSM 6139</strain>
    </source>
</reference>
<evidence type="ECO:0000313" key="8">
    <source>
        <dbReference type="Proteomes" id="UP001519271"/>
    </source>
</evidence>
<evidence type="ECO:0000256" key="1">
    <source>
        <dbReference type="ARBA" id="ARBA00007870"/>
    </source>
</evidence>
<dbReference type="EMBL" id="JAGGKC010000001">
    <property type="protein sequence ID" value="MBP1917633.1"/>
    <property type="molecule type" value="Genomic_DNA"/>
</dbReference>
<comment type="pathway">
    <text evidence="4">Cofactor biosynthesis; (R)-pantothenate biosynthesis; (R)-pantoate from 3-methyl-2-oxobutanoate: step 2/2.</text>
</comment>
<dbReference type="EC" id="1.1.1.169" evidence="4"/>
<keyword evidence="2 4" id="KW-0521">NADP</keyword>
<feature type="domain" description="Ketopantoate reductase C-terminal" evidence="6">
    <location>
        <begin position="178"/>
        <end position="320"/>
    </location>
</feature>
<dbReference type="SUPFAM" id="SSF48179">
    <property type="entry name" value="6-phosphogluconate dehydrogenase C-terminal domain-like"/>
    <property type="match status" value="1"/>
</dbReference>
<keyword evidence="8" id="KW-1185">Reference proteome</keyword>
<comment type="caution">
    <text evidence="7">The sequence shown here is derived from an EMBL/GenBank/DDBJ whole genome shotgun (WGS) entry which is preliminary data.</text>
</comment>
<dbReference type="InterPro" id="IPR036291">
    <property type="entry name" value="NAD(P)-bd_dom_sf"/>
</dbReference>
<dbReference type="InterPro" id="IPR013752">
    <property type="entry name" value="KPA_reductase"/>
</dbReference>
<dbReference type="Gene3D" id="1.10.1040.10">
    <property type="entry name" value="N-(1-d-carboxylethyl)-l-norvaline Dehydrogenase, domain 2"/>
    <property type="match status" value="1"/>
</dbReference>
<evidence type="ECO:0000256" key="4">
    <source>
        <dbReference type="RuleBase" id="RU362068"/>
    </source>
</evidence>
<keyword evidence="3 4" id="KW-0560">Oxidoreductase</keyword>
<dbReference type="RefSeq" id="WP_209457880.1">
    <property type="nucleotide sequence ID" value="NZ_JAGGKC010000001.1"/>
</dbReference>
<evidence type="ECO:0000256" key="2">
    <source>
        <dbReference type="ARBA" id="ARBA00022857"/>
    </source>
</evidence>
<protein>
    <recommendedName>
        <fullName evidence="4">2-dehydropantoate 2-reductase</fullName>
        <ecNumber evidence="4">1.1.1.169</ecNumber>
    </recommendedName>
    <alternativeName>
        <fullName evidence="4">Ketopantoate reductase</fullName>
    </alternativeName>
</protein>
<dbReference type="InterPro" id="IPR013328">
    <property type="entry name" value="6PGD_dom2"/>
</dbReference>
<feature type="domain" description="Ketopantoate reductase N-terminal" evidence="5">
    <location>
        <begin position="5"/>
        <end position="141"/>
    </location>
</feature>
<accession>A0ABS4FZA4</accession>
<dbReference type="Pfam" id="PF08546">
    <property type="entry name" value="ApbA_C"/>
    <property type="match status" value="1"/>
</dbReference>
<dbReference type="InterPro" id="IPR003710">
    <property type="entry name" value="ApbA"/>
</dbReference>
<dbReference type="NCBIfam" id="TIGR00745">
    <property type="entry name" value="apbA_panE"/>
    <property type="match status" value="1"/>
</dbReference>
<dbReference type="InterPro" id="IPR051402">
    <property type="entry name" value="KPR-Related"/>
</dbReference>